<keyword evidence="5" id="KW-1185">Reference proteome</keyword>
<dbReference type="GO" id="GO:0004601">
    <property type="term" value="F:peroxidase activity"/>
    <property type="evidence" value="ECO:0007669"/>
    <property type="project" value="InterPro"/>
</dbReference>
<dbReference type="GO" id="GO:0020037">
    <property type="term" value="F:heme binding"/>
    <property type="evidence" value="ECO:0007669"/>
    <property type="project" value="InterPro"/>
</dbReference>
<dbReference type="InterPro" id="IPR002207">
    <property type="entry name" value="Peroxidase_I"/>
</dbReference>
<name>A0AA86RTY7_9FABA</name>
<proteinExistence type="inferred from homology"/>
<dbReference type="AlphaFoldDB" id="A0AA86RTY7"/>
<dbReference type="PANTHER" id="PTHR31356">
    <property type="entry name" value="THYLAKOID LUMENAL 29 KDA PROTEIN, CHLOROPLASTIC-RELATED"/>
    <property type="match status" value="1"/>
</dbReference>
<dbReference type="GO" id="GO:0005777">
    <property type="term" value="C:peroxisome"/>
    <property type="evidence" value="ECO:0007669"/>
    <property type="project" value="EnsemblPlants"/>
</dbReference>
<dbReference type="GO" id="GO:0005739">
    <property type="term" value="C:mitochondrion"/>
    <property type="evidence" value="ECO:0007669"/>
    <property type="project" value="EnsemblPlants"/>
</dbReference>
<dbReference type="Gene3D" id="1.10.520.10">
    <property type="match status" value="1"/>
</dbReference>
<dbReference type="EMBL" id="OY731399">
    <property type="protein sequence ID" value="CAJ1930534.1"/>
    <property type="molecule type" value="Genomic_DNA"/>
</dbReference>
<dbReference type="InterPro" id="IPR002016">
    <property type="entry name" value="Haem_peroxidase"/>
</dbReference>
<dbReference type="GO" id="GO:0042744">
    <property type="term" value="P:hydrogen peroxide catabolic process"/>
    <property type="evidence" value="ECO:0007669"/>
    <property type="project" value="TreeGrafter"/>
</dbReference>
<organism evidence="4 5">
    <name type="scientific">Sphenostylis stenocarpa</name>
    <dbReference type="NCBI Taxonomy" id="92480"/>
    <lineage>
        <taxon>Eukaryota</taxon>
        <taxon>Viridiplantae</taxon>
        <taxon>Streptophyta</taxon>
        <taxon>Embryophyta</taxon>
        <taxon>Tracheophyta</taxon>
        <taxon>Spermatophyta</taxon>
        <taxon>Magnoliopsida</taxon>
        <taxon>eudicotyledons</taxon>
        <taxon>Gunneridae</taxon>
        <taxon>Pentapetalae</taxon>
        <taxon>rosids</taxon>
        <taxon>fabids</taxon>
        <taxon>Fabales</taxon>
        <taxon>Fabaceae</taxon>
        <taxon>Papilionoideae</taxon>
        <taxon>50 kb inversion clade</taxon>
        <taxon>NPAAA clade</taxon>
        <taxon>indigoferoid/millettioid clade</taxon>
        <taxon>Phaseoleae</taxon>
        <taxon>Sphenostylis</taxon>
    </lineage>
</organism>
<keyword evidence="1" id="KW-0560">Oxidoreductase</keyword>
<dbReference type="Gene3D" id="1.10.420.10">
    <property type="entry name" value="Peroxidase, domain 2"/>
    <property type="match status" value="1"/>
</dbReference>
<dbReference type="GO" id="GO:0009507">
    <property type="term" value="C:chloroplast"/>
    <property type="evidence" value="ECO:0007669"/>
    <property type="project" value="EnsemblPlants"/>
</dbReference>
<dbReference type="PRINTS" id="PR00459">
    <property type="entry name" value="ASPEROXIDASE"/>
</dbReference>
<dbReference type="InterPro" id="IPR010255">
    <property type="entry name" value="Haem_peroxidase_sf"/>
</dbReference>
<evidence type="ECO:0000256" key="1">
    <source>
        <dbReference type="ARBA" id="ARBA00023002"/>
    </source>
</evidence>
<dbReference type="SUPFAM" id="SSF48113">
    <property type="entry name" value="Heme-dependent peroxidases"/>
    <property type="match status" value="1"/>
</dbReference>
<evidence type="ECO:0000259" key="3">
    <source>
        <dbReference type="PROSITE" id="PS50873"/>
    </source>
</evidence>
<dbReference type="FunFam" id="1.10.520.10:FF:000032">
    <property type="entry name" value="Peroxidase"/>
    <property type="match status" value="1"/>
</dbReference>
<dbReference type="GO" id="GO:0000302">
    <property type="term" value="P:response to reactive oxygen species"/>
    <property type="evidence" value="ECO:0007669"/>
    <property type="project" value="TreeGrafter"/>
</dbReference>
<gene>
    <name evidence="4" type="ORF">AYBTSS11_LOCUS4788</name>
</gene>
<dbReference type="PRINTS" id="PR00458">
    <property type="entry name" value="PEROXIDASE"/>
</dbReference>
<evidence type="ECO:0000313" key="5">
    <source>
        <dbReference type="Proteomes" id="UP001189624"/>
    </source>
</evidence>
<feature type="domain" description="Plant heme peroxidase family profile" evidence="3">
    <location>
        <begin position="16"/>
        <end position="238"/>
    </location>
</feature>
<accession>A0AA86RTY7</accession>
<dbReference type="InterPro" id="IPR044831">
    <property type="entry name" value="Ccp1-like"/>
</dbReference>
<evidence type="ECO:0000256" key="2">
    <source>
        <dbReference type="RuleBase" id="RU004241"/>
    </source>
</evidence>
<dbReference type="GO" id="GO:0034599">
    <property type="term" value="P:cellular response to oxidative stress"/>
    <property type="evidence" value="ECO:0007669"/>
    <property type="project" value="InterPro"/>
</dbReference>
<protein>
    <recommendedName>
        <fullName evidence="3">Plant heme peroxidase family profile domain-containing protein</fullName>
    </recommendedName>
</protein>
<dbReference type="PANTHER" id="PTHR31356:SF38">
    <property type="entry name" value="L-ASCORBATE PEROXIDASE 5, PEROXISOMAL"/>
    <property type="match status" value="1"/>
</dbReference>
<evidence type="ECO:0000313" key="4">
    <source>
        <dbReference type="EMBL" id="CAJ1930534.1"/>
    </source>
</evidence>
<dbReference type="PROSITE" id="PS50873">
    <property type="entry name" value="PEROXIDASE_4"/>
    <property type="match status" value="1"/>
</dbReference>
<dbReference type="Gramene" id="rna-AYBTSS11_LOCUS4788">
    <property type="protein sequence ID" value="CAJ1930534.1"/>
    <property type="gene ID" value="gene-AYBTSS11_LOCUS4788"/>
</dbReference>
<comment type="similarity">
    <text evidence="2">Belongs to the peroxidase family.</text>
</comment>
<sequence>MARRELGYFIPKNKCAPLMLQLAWNDAATYDAKNRCGGPNGSIRFMTKHEAIKELEKAVQYCEIVKVKLKLKKVSYADLYQLAGVVAVEVTQGPTIDFVPGRRVYPMCDSDKCPGVQRLFLNGEEDARSLRRKFSFMGLSEERDIVVLCGGHTLIRTMYPKVPMGETPKGETHKDRSKFEERKWTKDPLKFDNSYFKELLSKSASFTMLPMDYALVEDQDFRHYVERYAKKPVLYYDSKHSISQERKLRTVAAKIHTRKFKEKREILQKLQAVMIVQ</sequence>
<reference evidence="4" key="1">
    <citation type="submission" date="2023-10" db="EMBL/GenBank/DDBJ databases">
        <authorList>
            <person name="Domelevo Entfellner J.-B."/>
        </authorList>
    </citation>
    <scope>NUCLEOTIDE SEQUENCE</scope>
</reference>
<dbReference type="Proteomes" id="UP001189624">
    <property type="component" value="Chromosome 2"/>
</dbReference>
<dbReference type="Pfam" id="PF00141">
    <property type="entry name" value="peroxidase"/>
    <property type="match status" value="1"/>
</dbReference>